<evidence type="ECO:0000313" key="6">
    <source>
        <dbReference type="Proteomes" id="UP000815325"/>
    </source>
</evidence>
<keyword evidence="1" id="KW-0677">Repeat</keyword>
<proteinExistence type="predicted"/>
<dbReference type="Gene3D" id="1.25.40.20">
    <property type="entry name" value="Ankyrin repeat-containing domain"/>
    <property type="match status" value="1"/>
</dbReference>
<feature type="compositionally biased region" description="Polar residues" evidence="4">
    <location>
        <begin position="1"/>
        <end position="30"/>
    </location>
</feature>
<feature type="compositionally biased region" description="Basic residues" evidence="4">
    <location>
        <begin position="35"/>
        <end position="47"/>
    </location>
</feature>
<feature type="compositionally biased region" description="Pro residues" evidence="4">
    <location>
        <begin position="374"/>
        <end position="385"/>
    </location>
</feature>
<evidence type="ECO:0000313" key="5">
    <source>
        <dbReference type="EMBL" id="KAF5837433.1"/>
    </source>
</evidence>
<evidence type="ECO:0000256" key="2">
    <source>
        <dbReference type="ARBA" id="ARBA00023043"/>
    </source>
</evidence>
<name>A0ABQ7GS88_DUNSA</name>
<gene>
    <name evidence="5" type="ORF">DUNSADRAFT_4413</name>
</gene>
<comment type="caution">
    <text evidence="5">The sequence shown here is derived from an EMBL/GenBank/DDBJ whole genome shotgun (WGS) entry which is preliminary data.</text>
</comment>
<dbReference type="PANTHER" id="PTHR24171">
    <property type="entry name" value="ANKYRIN REPEAT DOMAIN-CONTAINING PROTEIN 39-RELATED"/>
    <property type="match status" value="1"/>
</dbReference>
<dbReference type="Proteomes" id="UP000815325">
    <property type="component" value="Unassembled WGS sequence"/>
</dbReference>
<evidence type="ECO:0000256" key="4">
    <source>
        <dbReference type="SAM" id="MobiDB-lite"/>
    </source>
</evidence>
<evidence type="ECO:0000256" key="1">
    <source>
        <dbReference type="ARBA" id="ARBA00022737"/>
    </source>
</evidence>
<keyword evidence="6" id="KW-1185">Reference proteome</keyword>
<dbReference type="SUPFAM" id="SSF48403">
    <property type="entry name" value="Ankyrin repeat"/>
    <property type="match status" value="1"/>
</dbReference>
<reference evidence="5" key="1">
    <citation type="submission" date="2017-08" db="EMBL/GenBank/DDBJ databases">
        <authorList>
            <person name="Polle J.E."/>
            <person name="Barry K."/>
            <person name="Cushman J."/>
            <person name="Schmutz J."/>
            <person name="Tran D."/>
            <person name="Hathwaick L.T."/>
            <person name="Yim W.C."/>
            <person name="Jenkins J."/>
            <person name="Mckie-Krisberg Z.M."/>
            <person name="Prochnik S."/>
            <person name="Lindquist E."/>
            <person name="Dockter R.B."/>
            <person name="Adam C."/>
            <person name="Molina H."/>
            <person name="Bunkerborg J."/>
            <person name="Jin E."/>
            <person name="Buchheim M."/>
            <person name="Magnuson J."/>
        </authorList>
    </citation>
    <scope>NUCLEOTIDE SEQUENCE</scope>
    <source>
        <strain evidence="5">CCAP 19/18</strain>
    </source>
</reference>
<feature type="region of interest" description="Disordered" evidence="4">
    <location>
        <begin position="1"/>
        <end position="92"/>
    </location>
</feature>
<dbReference type="PANTHER" id="PTHR24171:SF8">
    <property type="entry name" value="BRCA1-ASSOCIATED RING DOMAIN PROTEIN 1"/>
    <property type="match status" value="1"/>
</dbReference>
<dbReference type="EMBL" id="MU069616">
    <property type="protein sequence ID" value="KAF5837433.1"/>
    <property type="molecule type" value="Genomic_DNA"/>
</dbReference>
<feature type="compositionally biased region" description="Polar residues" evidence="4">
    <location>
        <begin position="398"/>
        <end position="407"/>
    </location>
</feature>
<dbReference type="SMART" id="SM00248">
    <property type="entry name" value="ANK"/>
    <property type="match status" value="3"/>
</dbReference>
<keyword evidence="2 3" id="KW-0040">ANK repeat</keyword>
<organism evidence="5 6">
    <name type="scientific">Dunaliella salina</name>
    <name type="common">Green alga</name>
    <name type="synonym">Protococcus salinus</name>
    <dbReference type="NCBI Taxonomy" id="3046"/>
    <lineage>
        <taxon>Eukaryota</taxon>
        <taxon>Viridiplantae</taxon>
        <taxon>Chlorophyta</taxon>
        <taxon>core chlorophytes</taxon>
        <taxon>Chlorophyceae</taxon>
        <taxon>CS clade</taxon>
        <taxon>Chlamydomonadales</taxon>
        <taxon>Dunaliellaceae</taxon>
        <taxon>Dunaliella</taxon>
    </lineage>
</organism>
<evidence type="ECO:0000256" key="3">
    <source>
        <dbReference type="PROSITE-ProRule" id="PRU00023"/>
    </source>
</evidence>
<sequence>MKSQNGSLSHLMSENGSFSEDTSPSDSKGGTSKGGRSHGSHANRIIRRVASSIGKSFTSSTRSRGKLGLDSDDDSDSQGGNSPEHSRPQILPYTSFNDAANRALLGSARKGDLHGVKEALDQNADPNLEDYLVTPEATNMGMTPLHYIAACGRQYTWEPPTCTDSVAANITRLLLQHGARKHPKDRVRYTPLHCAVEGQQPEAVVALLQKGASCTIKDYTSFTPWNLAATHMSSFAFSLIAQLNIALAQDSRLPADAVMRLALEMRYLEAVPVVLRATAKCPQQVWALMRTAIASGLQEFAELLAEDIPTVCPRALLQVPWGDVMVELATRFPECFKILIHGLDYVDFDSIVLPFIQGLNFDADPVTPEVPGTPALPPSSPPRSPSPSSRPNIAKLLSNKSGRSSKLNRVKPEADTPTMSPSMNLSMRAVGGGLDSLRSNTMDRSFSHLDSQHKGQVGCGKGVWSTLLCRADDEDLDDGFEEPEHAGD</sequence>
<dbReference type="Pfam" id="PF12796">
    <property type="entry name" value="Ank_2"/>
    <property type="match status" value="1"/>
</dbReference>
<dbReference type="PROSITE" id="PS50088">
    <property type="entry name" value="ANK_REPEAT"/>
    <property type="match status" value="1"/>
</dbReference>
<feature type="region of interest" description="Disordered" evidence="4">
    <location>
        <begin position="367"/>
        <end position="438"/>
    </location>
</feature>
<feature type="compositionally biased region" description="Polar residues" evidence="4">
    <location>
        <begin position="53"/>
        <end position="62"/>
    </location>
</feature>
<dbReference type="InterPro" id="IPR002110">
    <property type="entry name" value="Ankyrin_rpt"/>
</dbReference>
<protein>
    <submittedName>
        <fullName evidence="5">Uncharacterized protein</fullName>
    </submittedName>
</protein>
<feature type="repeat" description="ANK" evidence="3">
    <location>
        <begin position="187"/>
        <end position="219"/>
    </location>
</feature>
<accession>A0ABQ7GS88</accession>
<dbReference type="InterPro" id="IPR036770">
    <property type="entry name" value="Ankyrin_rpt-contain_sf"/>
</dbReference>